<evidence type="ECO:0000259" key="8">
    <source>
        <dbReference type="Pfam" id="PF02771"/>
    </source>
</evidence>
<dbReference type="InterPro" id="IPR009100">
    <property type="entry name" value="AcylCoA_DH/oxidase_NM_dom_sf"/>
</dbReference>
<dbReference type="Pfam" id="PF02770">
    <property type="entry name" value="Acyl-CoA_dh_M"/>
    <property type="match status" value="1"/>
</dbReference>
<keyword evidence="10" id="KW-1185">Reference proteome</keyword>
<dbReference type="InterPro" id="IPR009075">
    <property type="entry name" value="AcylCo_DH/oxidase_C"/>
</dbReference>
<dbReference type="EMBL" id="BAABJP010000026">
    <property type="protein sequence ID" value="GAA5162273.1"/>
    <property type="molecule type" value="Genomic_DNA"/>
</dbReference>
<evidence type="ECO:0000256" key="3">
    <source>
        <dbReference type="ARBA" id="ARBA00022630"/>
    </source>
</evidence>
<dbReference type="PIRSF" id="PIRSF016578">
    <property type="entry name" value="HsaA"/>
    <property type="match status" value="1"/>
</dbReference>
<dbReference type="PROSITE" id="PS00072">
    <property type="entry name" value="ACYL_COA_DH_1"/>
    <property type="match status" value="1"/>
</dbReference>
<evidence type="ECO:0000259" key="6">
    <source>
        <dbReference type="Pfam" id="PF00441"/>
    </source>
</evidence>
<evidence type="ECO:0000256" key="5">
    <source>
        <dbReference type="RuleBase" id="RU362125"/>
    </source>
</evidence>
<feature type="domain" description="Acyl-CoA dehydrogenase/oxidase C-terminal" evidence="6">
    <location>
        <begin position="229"/>
        <end position="377"/>
    </location>
</feature>
<dbReference type="InterPro" id="IPR013786">
    <property type="entry name" value="AcylCoA_DH/ox_N"/>
</dbReference>
<comment type="cofactor">
    <cofactor evidence="1 5">
        <name>FAD</name>
        <dbReference type="ChEBI" id="CHEBI:57692"/>
    </cofactor>
</comment>
<reference evidence="10" key="1">
    <citation type="journal article" date="2019" name="Int. J. Syst. Evol. Microbiol.">
        <title>The Global Catalogue of Microorganisms (GCM) 10K type strain sequencing project: providing services to taxonomists for standard genome sequencing and annotation.</title>
        <authorList>
            <consortium name="The Broad Institute Genomics Platform"/>
            <consortium name="The Broad Institute Genome Sequencing Center for Infectious Disease"/>
            <person name="Wu L."/>
            <person name="Ma J."/>
        </authorList>
    </citation>
    <scope>NUCLEOTIDE SEQUENCE [LARGE SCALE GENOMIC DNA]</scope>
    <source>
        <strain evidence="10">JCM 18303</strain>
    </source>
</reference>
<evidence type="ECO:0000256" key="1">
    <source>
        <dbReference type="ARBA" id="ARBA00001974"/>
    </source>
</evidence>
<gene>
    <name evidence="9" type="ORF">GCM10023321_47640</name>
</gene>
<evidence type="ECO:0000259" key="7">
    <source>
        <dbReference type="Pfam" id="PF02770"/>
    </source>
</evidence>
<proteinExistence type="inferred from homology"/>
<dbReference type="SUPFAM" id="SSF56645">
    <property type="entry name" value="Acyl-CoA dehydrogenase NM domain-like"/>
    <property type="match status" value="1"/>
</dbReference>
<dbReference type="InterPro" id="IPR006091">
    <property type="entry name" value="Acyl-CoA_Oxase/DH_mid-dom"/>
</dbReference>
<comment type="similarity">
    <text evidence="2 5">Belongs to the acyl-CoA dehydrogenase family.</text>
</comment>
<sequence length="385" mass="41103">MSANPFVLDEDHTQFRDSVRNLARREFLDSYHARAARTEFPHQELKKLTEAGLTNLTLAEERGGQGADLLALAVACEEVAYADPNMGYILFSTNSLVALLAEQESEAIRRWSPIVAAGDALGCWAVTEPGAGSDASALRTKAVRVDGGWVLTGEKTSVTLAPHADIAVVLAQTDPTLKARGIGCFLVECADPTVSSQSFADPGFKPLGRGSITMDGTLVPDERVLAEPGKGFGQIMAEFDLSRTLIALTCVGSAQRALDMAAAYAKERTAFGRPLATNQGVSFPLAEHTTYLAAVRALAYQAIGLRMAGLPHTTQAAMLKWWAPRVAFAAIQEAVVLHGQVGWSDEMPLQALLRDVSGYQIGDGTPQIQKVIIARDILGRDALGS</sequence>
<dbReference type="Proteomes" id="UP001428817">
    <property type="component" value="Unassembled WGS sequence"/>
</dbReference>
<dbReference type="InterPro" id="IPR037069">
    <property type="entry name" value="AcylCoA_DH/ox_N_sf"/>
</dbReference>
<feature type="domain" description="Acyl-CoA dehydrogenase/oxidase N-terminal" evidence="8">
    <location>
        <begin position="10"/>
        <end position="118"/>
    </location>
</feature>
<protein>
    <submittedName>
        <fullName evidence="9">Acyl-CoA dehydrogenase family protein</fullName>
    </submittedName>
</protein>
<keyword evidence="4 5" id="KW-0274">FAD</keyword>
<dbReference type="InterPro" id="IPR046373">
    <property type="entry name" value="Acyl-CoA_Oxase/DH_mid-dom_sf"/>
</dbReference>
<keyword evidence="3 5" id="KW-0285">Flavoprotein</keyword>
<dbReference type="PANTHER" id="PTHR43884">
    <property type="entry name" value="ACYL-COA DEHYDROGENASE"/>
    <property type="match status" value="1"/>
</dbReference>
<dbReference type="InterPro" id="IPR006089">
    <property type="entry name" value="Acyl-CoA_DH_CS"/>
</dbReference>
<dbReference type="InterPro" id="IPR036250">
    <property type="entry name" value="AcylCo_DH-like_C"/>
</dbReference>
<dbReference type="Gene3D" id="1.20.140.10">
    <property type="entry name" value="Butyryl-CoA Dehydrogenase, subunit A, domain 3"/>
    <property type="match status" value="1"/>
</dbReference>
<name>A0ABP9QHZ5_9PSEU</name>
<dbReference type="RefSeq" id="WP_185065929.1">
    <property type="nucleotide sequence ID" value="NZ_BAABJP010000026.1"/>
</dbReference>
<evidence type="ECO:0000256" key="2">
    <source>
        <dbReference type="ARBA" id="ARBA00009347"/>
    </source>
</evidence>
<organism evidence="9 10">
    <name type="scientific">Pseudonocardia eucalypti</name>
    <dbReference type="NCBI Taxonomy" id="648755"/>
    <lineage>
        <taxon>Bacteria</taxon>
        <taxon>Bacillati</taxon>
        <taxon>Actinomycetota</taxon>
        <taxon>Actinomycetes</taxon>
        <taxon>Pseudonocardiales</taxon>
        <taxon>Pseudonocardiaceae</taxon>
        <taxon>Pseudonocardia</taxon>
    </lineage>
</organism>
<evidence type="ECO:0000256" key="4">
    <source>
        <dbReference type="ARBA" id="ARBA00022827"/>
    </source>
</evidence>
<feature type="domain" description="Acyl-CoA oxidase/dehydrogenase middle" evidence="7">
    <location>
        <begin position="123"/>
        <end position="214"/>
    </location>
</feature>
<comment type="caution">
    <text evidence="9">The sequence shown here is derived from an EMBL/GenBank/DDBJ whole genome shotgun (WGS) entry which is preliminary data.</text>
</comment>
<dbReference type="Pfam" id="PF02771">
    <property type="entry name" value="Acyl-CoA_dh_N"/>
    <property type="match status" value="1"/>
</dbReference>
<evidence type="ECO:0000313" key="9">
    <source>
        <dbReference type="EMBL" id="GAA5162273.1"/>
    </source>
</evidence>
<dbReference type="Gene3D" id="1.10.540.10">
    <property type="entry name" value="Acyl-CoA dehydrogenase/oxidase, N-terminal domain"/>
    <property type="match status" value="1"/>
</dbReference>
<dbReference type="Pfam" id="PF00441">
    <property type="entry name" value="Acyl-CoA_dh_1"/>
    <property type="match status" value="1"/>
</dbReference>
<dbReference type="SUPFAM" id="SSF47203">
    <property type="entry name" value="Acyl-CoA dehydrogenase C-terminal domain-like"/>
    <property type="match status" value="1"/>
</dbReference>
<dbReference type="Gene3D" id="2.40.110.10">
    <property type="entry name" value="Butyryl-CoA Dehydrogenase, subunit A, domain 2"/>
    <property type="match status" value="1"/>
</dbReference>
<dbReference type="PANTHER" id="PTHR43884:SF12">
    <property type="entry name" value="ISOVALERYL-COA DEHYDROGENASE, MITOCHONDRIAL-RELATED"/>
    <property type="match status" value="1"/>
</dbReference>
<evidence type="ECO:0000313" key="10">
    <source>
        <dbReference type="Proteomes" id="UP001428817"/>
    </source>
</evidence>
<accession>A0ABP9QHZ5</accession>
<keyword evidence="5" id="KW-0560">Oxidoreductase</keyword>